<dbReference type="AlphaFoldDB" id="A0A6A5RWM5"/>
<dbReference type="EMBL" id="ML978958">
    <property type="protein sequence ID" value="KAF1932905.1"/>
    <property type="molecule type" value="Genomic_DNA"/>
</dbReference>
<dbReference type="Gene3D" id="4.10.240.10">
    <property type="entry name" value="Zn(2)-C6 fungal-type DNA-binding domain"/>
    <property type="match status" value="1"/>
</dbReference>
<feature type="compositionally biased region" description="Polar residues" evidence="2">
    <location>
        <begin position="383"/>
        <end position="392"/>
    </location>
</feature>
<sequence length="1015" mass="113033">MAQSSAGTAAPFSLRVVQRTLGKSLIVALPLPSSAIILRQSSPLSSPTVAANLPTLSRAFWKRLSYSPAHLTIGTVLRRLGLRQVPNSKRIVFQYNQVVRLADAVAEVLRKLPTALEELIEAAAEFKPTALDEDIAHLLYRFGNDIWGAKNERPWLLQASEGVVEYQKDLVFGDVADQEVMVYYLRLWIFVKAFNAMRKTAQPRAKNTAPANLDEQTRRTSTRRTGGSSLLTQDLQPLTPGSSLSATADHVATSTGSNAAPVPAPDSKNLHFDSTIQMRRTARTSEPHKDFVYIDGDSKESVDELSELEEESDDETPRHYKGKGRAWKKTEADEDPAFLSKGARRSSKRSTSDIQSQVTGRPRGRPPKRLGKETLSAPARHSVSAQEMSGQKESQRPRRKYRSEGVVNNSSDGSEDRSNISTKATKTAVGNGINSQSRQQPGGKSARQPPGACESCRRRRQKCDRARPECGRCILLGFICRYIPNPTSATPVKSTPRPRAEEMEAEVHIESKHGPSDRLTTNGNMQLQKVDLPLDADWDEGRWRYFHLRSSRDHTMLATMRSLGLKVMPKNRAATRFVVESYVSLCKAICQIAGKLCDNLSAAELIAFAADPSYLDEEIDILFDDYSFIWSVDADRTKLLTAGSDLLYPTDLSYEDDDDRKLLWIHLHRWTFIVALEKCKEVHGAGVHNMRKVIDTEIPTNTDNQWQLEGTYTFESPEDSVAFQFESNVSTPTNDQPLEPAPESAGDMFSDLTLRDHETRLLKAVGNLFADVKSGQQDNGTATITRRPSKRQQKRKDSSIATPEQPDATRPNKQRRVGRTLTKPDDFTALFMSYLSNFADPEFDELAGLASIEKELPIVKDYASGLDTKQRARLSSTVLAVTLPAWLAYRSVIVESKRKIAAMPPLAEAPSRQVAIMERNRLATLLRKTHKTFVKAGHDDLRPEQVIYHALMMLMNEHGNSQIAEDIRGGFKRMEDEFTSLGDQLMKDGGAKYVMGGAASVAVLKEMQPHARAGR</sequence>
<dbReference type="PROSITE" id="PS50048">
    <property type="entry name" value="ZN2_CY6_FUNGAL_2"/>
    <property type="match status" value="1"/>
</dbReference>
<dbReference type="InterPro" id="IPR001138">
    <property type="entry name" value="Zn2Cys6_DnaBD"/>
</dbReference>
<gene>
    <name evidence="4" type="ORF">M421DRAFT_252122</name>
</gene>
<feature type="region of interest" description="Disordered" evidence="2">
    <location>
        <begin position="773"/>
        <end position="821"/>
    </location>
</feature>
<evidence type="ECO:0000256" key="1">
    <source>
        <dbReference type="ARBA" id="ARBA00023242"/>
    </source>
</evidence>
<dbReference type="CDD" id="cd00067">
    <property type="entry name" value="GAL4"/>
    <property type="match status" value="1"/>
</dbReference>
<feature type="compositionally biased region" description="Low complexity" evidence="2">
    <location>
        <begin position="223"/>
        <end position="232"/>
    </location>
</feature>
<feature type="compositionally biased region" description="Acidic residues" evidence="2">
    <location>
        <begin position="303"/>
        <end position="314"/>
    </location>
</feature>
<evidence type="ECO:0000313" key="5">
    <source>
        <dbReference type="Proteomes" id="UP000800082"/>
    </source>
</evidence>
<feature type="compositionally biased region" description="Polar residues" evidence="2">
    <location>
        <begin position="774"/>
        <end position="786"/>
    </location>
</feature>
<dbReference type="GO" id="GO:0008270">
    <property type="term" value="F:zinc ion binding"/>
    <property type="evidence" value="ECO:0007669"/>
    <property type="project" value="InterPro"/>
</dbReference>
<feature type="compositionally biased region" description="Polar residues" evidence="2">
    <location>
        <begin position="432"/>
        <end position="442"/>
    </location>
</feature>
<dbReference type="Proteomes" id="UP000800082">
    <property type="component" value="Unassembled WGS sequence"/>
</dbReference>
<feature type="region of interest" description="Disordered" evidence="2">
    <location>
        <begin position="201"/>
        <end position="270"/>
    </location>
</feature>
<keyword evidence="1" id="KW-0539">Nucleus</keyword>
<reference evidence="4" key="1">
    <citation type="journal article" date="2020" name="Stud. Mycol.">
        <title>101 Dothideomycetes genomes: a test case for predicting lifestyles and emergence of pathogens.</title>
        <authorList>
            <person name="Haridas S."/>
            <person name="Albert R."/>
            <person name="Binder M."/>
            <person name="Bloem J."/>
            <person name="Labutti K."/>
            <person name="Salamov A."/>
            <person name="Andreopoulos B."/>
            <person name="Baker S."/>
            <person name="Barry K."/>
            <person name="Bills G."/>
            <person name="Bluhm B."/>
            <person name="Cannon C."/>
            <person name="Castanera R."/>
            <person name="Culley D."/>
            <person name="Daum C."/>
            <person name="Ezra D."/>
            <person name="Gonzalez J."/>
            <person name="Henrissat B."/>
            <person name="Kuo A."/>
            <person name="Liang C."/>
            <person name="Lipzen A."/>
            <person name="Lutzoni F."/>
            <person name="Magnuson J."/>
            <person name="Mondo S."/>
            <person name="Nolan M."/>
            <person name="Ohm R."/>
            <person name="Pangilinan J."/>
            <person name="Park H.-J."/>
            <person name="Ramirez L."/>
            <person name="Alfaro M."/>
            <person name="Sun H."/>
            <person name="Tritt A."/>
            <person name="Yoshinaga Y."/>
            <person name="Zwiers L.-H."/>
            <person name="Turgeon B."/>
            <person name="Goodwin S."/>
            <person name="Spatafora J."/>
            <person name="Crous P."/>
            <person name="Grigoriev I."/>
        </authorList>
    </citation>
    <scope>NUCLEOTIDE SEQUENCE</scope>
    <source>
        <strain evidence="4">CBS 183.55</strain>
    </source>
</reference>
<dbReference type="SUPFAM" id="SSF57701">
    <property type="entry name" value="Zn2/Cys6 DNA-binding domain"/>
    <property type="match status" value="1"/>
</dbReference>
<proteinExistence type="predicted"/>
<keyword evidence="5" id="KW-1185">Reference proteome</keyword>
<dbReference type="GO" id="GO:0000981">
    <property type="term" value="F:DNA-binding transcription factor activity, RNA polymerase II-specific"/>
    <property type="evidence" value="ECO:0007669"/>
    <property type="project" value="InterPro"/>
</dbReference>
<feature type="region of interest" description="Disordered" evidence="2">
    <location>
        <begin position="295"/>
        <end position="460"/>
    </location>
</feature>
<evidence type="ECO:0000259" key="3">
    <source>
        <dbReference type="PROSITE" id="PS50048"/>
    </source>
</evidence>
<name>A0A6A5RWM5_9PLEO</name>
<dbReference type="OrthoDB" id="3750421at2759"/>
<dbReference type="Pfam" id="PF00172">
    <property type="entry name" value="Zn_clus"/>
    <property type="match status" value="1"/>
</dbReference>
<feature type="domain" description="Zn(2)-C6 fungal-type" evidence="3">
    <location>
        <begin position="452"/>
        <end position="482"/>
    </location>
</feature>
<dbReference type="RefSeq" id="XP_033453153.1">
    <property type="nucleotide sequence ID" value="XM_033588617.1"/>
</dbReference>
<organism evidence="4 5">
    <name type="scientific">Didymella exigua CBS 183.55</name>
    <dbReference type="NCBI Taxonomy" id="1150837"/>
    <lineage>
        <taxon>Eukaryota</taxon>
        <taxon>Fungi</taxon>
        <taxon>Dikarya</taxon>
        <taxon>Ascomycota</taxon>
        <taxon>Pezizomycotina</taxon>
        <taxon>Dothideomycetes</taxon>
        <taxon>Pleosporomycetidae</taxon>
        <taxon>Pleosporales</taxon>
        <taxon>Pleosporineae</taxon>
        <taxon>Didymellaceae</taxon>
        <taxon>Didymella</taxon>
    </lineage>
</organism>
<feature type="region of interest" description="Disordered" evidence="2">
    <location>
        <begin position="728"/>
        <end position="748"/>
    </location>
</feature>
<dbReference type="GeneID" id="54346264"/>
<dbReference type="InterPro" id="IPR036864">
    <property type="entry name" value="Zn2-C6_fun-type_DNA-bd_sf"/>
</dbReference>
<dbReference type="SMART" id="SM00066">
    <property type="entry name" value="GAL4"/>
    <property type="match status" value="1"/>
</dbReference>
<accession>A0A6A5RWM5</accession>
<feature type="compositionally biased region" description="Polar residues" evidence="2">
    <location>
        <begin position="233"/>
        <end position="258"/>
    </location>
</feature>
<evidence type="ECO:0000313" key="4">
    <source>
        <dbReference type="EMBL" id="KAF1932905.1"/>
    </source>
</evidence>
<dbReference type="PROSITE" id="PS00463">
    <property type="entry name" value="ZN2_CY6_FUNGAL_1"/>
    <property type="match status" value="1"/>
</dbReference>
<protein>
    <recommendedName>
        <fullName evidence="3">Zn(2)-C6 fungal-type domain-containing protein</fullName>
    </recommendedName>
</protein>
<evidence type="ECO:0000256" key="2">
    <source>
        <dbReference type="SAM" id="MobiDB-lite"/>
    </source>
</evidence>